<gene>
    <name evidence="2" type="ORF">US90_C0021G0005</name>
</gene>
<dbReference type="EMBL" id="LBUT01000021">
    <property type="protein sequence ID" value="KKQ68762.1"/>
    <property type="molecule type" value="Genomic_DNA"/>
</dbReference>
<dbReference type="CDD" id="cd12797">
    <property type="entry name" value="M23_peptidase"/>
    <property type="match status" value="1"/>
</dbReference>
<reference evidence="2 3" key="1">
    <citation type="journal article" date="2015" name="Nature">
        <title>rRNA introns, odd ribosomes, and small enigmatic genomes across a large radiation of phyla.</title>
        <authorList>
            <person name="Brown C.T."/>
            <person name="Hug L.A."/>
            <person name="Thomas B.C."/>
            <person name="Sharon I."/>
            <person name="Castelle C.J."/>
            <person name="Singh A."/>
            <person name="Wilkins M.J."/>
            <person name="Williams K.H."/>
            <person name="Banfield J.F."/>
        </authorList>
    </citation>
    <scope>NUCLEOTIDE SEQUENCE [LARGE SCALE GENOMIC DNA]</scope>
</reference>
<evidence type="ECO:0000259" key="1">
    <source>
        <dbReference type="Pfam" id="PF01551"/>
    </source>
</evidence>
<dbReference type="Proteomes" id="UP000034406">
    <property type="component" value="Unassembled WGS sequence"/>
</dbReference>
<dbReference type="InterPro" id="IPR011055">
    <property type="entry name" value="Dup_hybrid_motif"/>
</dbReference>
<dbReference type="SUPFAM" id="SSF51261">
    <property type="entry name" value="Duplicated hybrid motif"/>
    <property type="match status" value="1"/>
</dbReference>
<dbReference type="STRING" id="1618490.US90_C0021G0005"/>
<dbReference type="InterPro" id="IPR050570">
    <property type="entry name" value="Cell_wall_metabolism_enzyme"/>
</dbReference>
<proteinExistence type="predicted"/>
<sequence length="210" mass="23971">MWRNLFWLIVFVFLGIGIMIKRDSGSDLKQELKPTITKSLEITVKKDEEILIEPVVGFKKRITKKFFGTIITPVNSPVNPERFSGYHTGVDVEFDDVEDEVVVEAIFDGEIIYLGNVNGYGGVVAEKIFYKNQYFVVIYGHLDPDSLMKNNMYVKKGDKIGILGEGYSQETDGERKHLHLGIVRGEKVNLRGYVQNKDELSGWMDPLELF</sequence>
<organism evidence="2 3">
    <name type="scientific">Candidatus Shapirobacteria bacterium GW2011_GWE2_38_30</name>
    <dbReference type="NCBI Taxonomy" id="1618490"/>
    <lineage>
        <taxon>Bacteria</taxon>
        <taxon>Candidatus Shapironibacteriota</taxon>
    </lineage>
</organism>
<dbReference type="AlphaFoldDB" id="A0A0G0JPT2"/>
<evidence type="ECO:0000313" key="2">
    <source>
        <dbReference type="EMBL" id="KKQ68762.1"/>
    </source>
</evidence>
<dbReference type="PANTHER" id="PTHR21666">
    <property type="entry name" value="PEPTIDASE-RELATED"/>
    <property type="match status" value="1"/>
</dbReference>
<dbReference type="Pfam" id="PF01551">
    <property type="entry name" value="Peptidase_M23"/>
    <property type="match status" value="1"/>
</dbReference>
<dbReference type="PANTHER" id="PTHR21666:SF270">
    <property type="entry name" value="MUREIN HYDROLASE ACTIVATOR ENVC"/>
    <property type="match status" value="1"/>
</dbReference>
<accession>A0A0G0JPT2</accession>
<dbReference type="Gene3D" id="2.70.70.10">
    <property type="entry name" value="Glucose Permease (Domain IIA)"/>
    <property type="match status" value="1"/>
</dbReference>
<comment type="caution">
    <text evidence="2">The sequence shown here is derived from an EMBL/GenBank/DDBJ whole genome shotgun (WGS) entry which is preliminary data.</text>
</comment>
<evidence type="ECO:0000313" key="3">
    <source>
        <dbReference type="Proteomes" id="UP000034406"/>
    </source>
</evidence>
<protein>
    <recommendedName>
        <fullName evidence="1">M23ase beta-sheet core domain-containing protein</fullName>
    </recommendedName>
</protein>
<dbReference type="InterPro" id="IPR016047">
    <property type="entry name" value="M23ase_b-sheet_dom"/>
</dbReference>
<dbReference type="GO" id="GO:0004222">
    <property type="term" value="F:metalloendopeptidase activity"/>
    <property type="evidence" value="ECO:0007669"/>
    <property type="project" value="TreeGrafter"/>
</dbReference>
<feature type="domain" description="M23ase beta-sheet core" evidence="1">
    <location>
        <begin position="86"/>
        <end position="188"/>
    </location>
</feature>
<name>A0A0G0JPT2_9BACT</name>